<keyword evidence="1" id="KW-0812">Transmembrane</keyword>
<feature type="transmembrane region" description="Helical" evidence="1">
    <location>
        <begin position="88"/>
        <end position="121"/>
    </location>
</feature>
<organism evidence="2">
    <name type="scientific">marine metagenome</name>
    <dbReference type="NCBI Taxonomy" id="408172"/>
    <lineage>
        <taxon>unclassified sequences</taxon>
        <taxon>metagenomes</taxon>
        <taxon>ecological metagenomes</taxon>
    </lineage>
</organism>
<keyword evidence="1" id="KW-1133">Transmembrane helix</keyword>
<accession>A0A381PG19</accession>
<protein>
    <recommendedName>
        <fullName evidence="3">DUF456 domain-containing protein</fullName>
    </recommendedName>
</protein>
<dbReference type="EMBL" id="UINC01000952">
    <property type="protein sequence ID" value="SUZ65167.1"/>
    <property type="molecule type" value="Genomic_DNA"/>
</dbReference>
<dbReference type="InterPro" id="IPR007403">
    <property type="entry name" value="DUF456"/>
</dbReference>
<name>A0A381PG19_9ZZZZ</name>
<keyword evidence="1" id="KW-0472">Membrane</keyword>
<evidence type="ECO:0000256" key="1">
    <source>
        <dbReference type="SAM" id="Phobius"/>
    </source>
</evidence>
<feature type="transmembrane region" description="Helical" evidence="1">
    <location>
        <begin position="55"/>
        <end position="76"/>
    </location>
</feature>
<dbReference type="AlphaFoldDB" id="A0A381PG19"/>
<sequence>MDNIMIAAIVLMAIISIILVWINLPGTFVFLLLIFCFEFFLRTTFHYFIGFPENFLMIMLIIFVVAEAIEFLLNAIMVKLYGGKNSSAFLSIIGAIVGATIGNLILPIIGAFLGLIIGAYLVTYYNEKSLGEDSEKAAQIAKSTTWSYVLAKSMKSSIILMLMFYLILN</sequence>
<feature type="transmembrane region" description="Helical" evidence="1">
    <location>
        <begin position="6"/>
        <end position="22"/>
    </location>
</feature>
<evidence type="ECO:0008006" key="3">
    <source>
        <dbReference type="Google" id="ProtNLM"/>
    </source>
</evidence>
<proteinExistence type="predicted"/>
<dbReference type="Pfam" id="PF04306">
    <property type="entry name" value="DUF456"/>
    <property type="match status" value="1"/>
</dbReference>
<feature type="transmembrane region" description="Helical" evidence="1">
    <location>
        <begin position="146"/>
        <end position="168"/>
    </location>
</feature>
<evidence type="ECO:0000313" key="2">
    <source>
        <dbReference type="EMBL" id="SUZ65167.1"/>
    </source>
</evidence>
<feature type="transmembrane region" description="Helical" evidence="1">
    <location>
        <begin position="29"/>
        <end position="49"/>
    </location>
</feature>
<gene>
    <name evidence="2" type="ORF">METZ01_LOCUS18021</name>
</gene>
<reference evidence="2" key="1">
    <citation type="submission" date="2018-05" db="EMBL/GenBank/DDBJ databases">
        <authorList>
            <person name="Lanie J.A."/>
            <person name="Ng W.-L."/>
            <person name="Kazmierczak K.M."/>
            <person name="Andrzejewski T.M."/>
            <person name="Davidsen T.M."/>
            <person name="Wayne K.J."/>
            <person name="Tettelin H."/>
            <person name="Glass J.I."/>
            <person name="Rusch D."/>
            <person name="Podicherti R."/>
            <person name="Tsui H.-C.T."/>
            <person name="Winkler M.E."/>
        </authorList>
    </citation>
    <scope>NUCLEOTIDE SEQUENCE</scope>
</reference>